<dbReference type="EMBL" id="JAOTIF010000002">
    <property type="protein sequence ID" value="MCU7548496.1"/>
    <property type="molecule type" value="Genomic_DNA"/>
</dbReference>
<gene>
    <name evidence="2" type="ORF">OCK74_05180</name>
</gene>
<reference evidence="2" key="1">
    <citation type="submission" date="2022-09" db="EMBL/GenBank/DDBJ databases">
        <authorList>
            <person name="Yuan C."/>
            <person name="Ke Z."/>
        </authorList>
    </citation>
    <scope>NUCLEOTIDE SEQUENCE</scope>
    <source>
        <strain evidence="2">LB-8</strain>
    </source>
</reference>
<dbReference type="GO" id="GO:0016757">
    <property type="term" value="F:glycosyltransferase activity"/>
    <property type="evidence" value="ECO:0007669"/>
    <property type="project" value="TreeGrafter"/>
</dbReference>
<dbReference type="SUPFAM" id="SSF53756">
    <property type="entry name" value="UDP-Glycosyltransferase/glycogen phosphorylase"/>
    <property type="match status" value="1"/>
</dbReference>
<reference evidence="2" key="2">
    <citation type="submission" date="2023-04" db="EMBL/GenBank/DDBJ databases">
        <title>Paracnuella aquatica gen. nov., sp. nov., a member of the family Chitinophagaceae isolated from a hot spring.</title>
        <authorList>
            <person name="Wang C."/>
        </authorList>
    </citation>
    <scope>NUCLEOTIDE SEQUENCE</scope>
    <source>
        <strain evidence="2">LB-8</strain>
    </source>
</reference>
<protein>
    <submittedName>
        <fullName evidence="2">Glycosyltransferase family 4 protein</fullName>
    </submittedName>
</protein>
<keyword evidence="3" id="KW-1185">Reference proteome</keyword>
<dbReference type="AlphaFoldDB" id="A0A9X3B7I2"/>
<evidence type="ECO:0000313" key="3">
    <source>
        <dbReference type="Proteomes" id="UP001155483"/>
    </source>
</evidence>
<dbReference type="Proteomes" id="UP001155483">
    <property type="component" value="Unassembled WGS sequence"/>
</dbReference>
<dbReference type="GO" id="GO:0009103">
    <property type="term" value="P:lipopolysaccharide biosynthetic process"/>
    <property type="evidence" value="ECO:0007669"/>
    <property type="project" value="TreeGrafter"/>
</dbReference>
<dbReference type="RefSeq" id="WP_279295943.1">
    <property type="nucleotide sequence ID" value="NZ_JAOTIF010000002.1"/>
</dbReference>
<dbReference type="CDD" id="cd03801">
    <property type="entry name" value="GT4_PimA-like"/>
    <property type="match status" value="1"/>
</dbReference>
<organism evidence="2 3">
    <name type="scientific">Paraflavisolibacter caeni</name>
    <dbReference type="NCBI Taxonomy" id="2982496"/>
    <lineage>
        <taxon>Bacteria</taxon>
        <taxon>Pseudomonadati</taxon>
        <taxon>Bacteroidota</taxon>
        <taxon>Chitinophagia</taxon>
        <taxon>Chitinophagales</taxon>
        <taxon>Chitinophagaceae</taxon>
        <taxon>Paraflavisolibacter</taxon>
    </lineage>
</organism>
<dbReference type="PANTHER" id="PTHR46401:SF2">
    <property type="entry name" value="GLYCOSYLTRANSFERASE WBBK-RELATED"/>
    <property type="match status" value="1"/>
</dbReference>
<evidence type="ECO:0000313" key="2">
    <source>
        <dbReference type="EMBL" id="MCU7548496.1"/>
    </source>
</evidence>
<dbReference type="Gene3D" id="3.40.50.2000">
    <property type="entry name" value="Glycogen Phosphorylase B"/>
    <property type="match status" value="2"/>
</dbReference>
<comment type="caution">
    <text evidence="2">The sequence shown here is derived from an EMBL/GenBank/DDBJ whole genome shotgun (WGS) entry which is preliminary data.</text>
</comment>
<accession>A0A9X3B7I2</accession>
<dbReference type="PANTHER" id="PTHR46401">
    <property type="entry name" value="GLYCOSYLTRANSFERASE WBBK-RELATED"/>
    <property type="match status" value="1"/>
</dbReference>
<keyword evidence="1" id="KW-0808">Transferase</keyword>
<evidence type="ECO:0000256" key="1">
    <source>
        <dbReference type="ARBA" id="ARBA00022679"/>
    </source>
</evidence>
<sequence length="364" mass="41706">MKILIPVLGFGKQGGYRVLSNLANTWIELGHQVTFLSISDTDLPHYPTNAKIIWVDKKGICLTNLKNENKHKLKFFIDLFSLYKGLNSFNKYEFDVVLANQSHTTYPVYFCKLKSLKTYYIQLDEVESQLVLGGFKNYILSFLSFLSYFFDLFRIVNAPFYLNYKYIKSKDYVLPAMDFNIFFPNKVGKVSLKDKKVTIGCIGRRAAWKGTNDVLDAFELLKKENLNIELKVAFGEEDLKTIPGVSTTYPKNDIELASFYKSLDILIAPATIQIGAVHYPVIEAMACGIPVITTGYYPANDQNAWIVKINDPSDIAMKIKMVICDDFYYEKIKNALHDTKELSWYNSSLKMIKCFQQKINSKGK</sequence>
<proteinExistence type="predicted"/>
<name>A0A9X3B7I2_9BACT</name>
<dbReference type="Pfam" id="PF13692">
    <property type="entry name" value="Glyco_trans_1_4"/>
    <property type="match status" value="1"/>
</dbReference>